<dbReference type="InParanoid" id="A0A423WMP5"/>
<sequence length="457" mass="50054">MFGSRLLLWLGALLPFTCAQASSSATSGSELTALAAVLPACGLDCFEAGLANSNLTCTTTACICGDTELIDELTVCVSSSCTVKEMLSIFNITETACGAPIRDRGHRYNIVSITLGVISGAVLLVRLGYKLLVARVQLGWDDWLILATVLVGVPTTIITSLGSIPNGLGRDIWTLEPTQITDFIHYFYFMSWLYFLDLCLLKMSLLFFYLKIFPNKTVRILLWATVAFNAAWGATFVLLAAFNCRPISYAWTQWDGEHTGTCTDTNAIGWSNAAISIAEDIWMLAIPLSQLKSLQLHWKKKVGVAIMFGTGTFVTVISIIRLHSLITFANSANVTWDNLKVSLWSTIEINVGIICACMPTLRLLLLKAFPRLSATYRNMSGYYDGTNQTKNKLSQSTRTMGQDGPGNENVWTGQINYSRSYSVKFQDAKASSQVQLSDLNRTDFGTKSTVSDGDASV</sequence>
<keyword evidence="7 15" id="KW-0812">Transmembrane</keyword>
<feature type="transmembrane region" description="Helical" evidence="15">
    <location>
        <begin position="144"/>
        <end position="164"/>
    </location>
</feature>
<dbReference type="PANTHER" id="PTHR33048">
    <property type="entry name" value="PTH11-LIKE INTEGRAL MEMBRANE PROTEIN (AFU_ORTHOLOGUE AFUA_5G11245)"/>
    <property type="match status" value="1"/>
</dbReference>
<evidence type="ECO:0000256" key="12">
    <source>
        <dbReference type="ARBA" id="ARBA00023288"/>
    </source>
</evidence>
<evidence type="ECO:0000256" key="8">
    <source>
        <dbReference type="ARBA" id="ARBA00022729"/>
    </source>
</evidence>
<evidence type="ECO:0000256" key="16">
    <source>
        <dbReference type="SAM" id="SignalP"/>
    </source>
</evidence>
<evidence type="ECO:0000256" key="10">
    <source>
        <dbReference type="ARBA" id="ARBA00023136"/>
    </source>
</evidence>
<proteinExistence type="inferred from homology"/>
<dbReference type="InterPro" id="IPR049326">
    <property type="entry name" value="Rhodopsin_dom_fungi"/>
</dbReference>
<keyword evidence="9 15" id="KW-1133">Transmembrane helix</keyword>
<organism evidence="18 19">
    <name type="scientific">Cytospora leucostoma</name>
    <dbReference type="NCBI Taxonomy" id="1230097"/>
    <lineage>
        <taxon>Eukaryota</taxon>
        <taxon>Fungi</taxon>
        <taxon>Dikarya</taxon>
        <taxon>Ascomycota</taxon>
        <taxon>Pezizomycotina</taxon>
        <taxon>Sordariomycetes</taxon>
        <taxon>Sordariomycetidae</taxon>
        <taxon>Diaporthales</taxon>
        <taxon>Cytosporaceae</taxon>
        <taxon>Cytospora</taxon>
    </lineage>
</organism>
<evidence type="ECO:0000256" key="7">
    <source>
        <dbReference type="ARBA" id="ARBA00022692"/>
    </source>
</evidence>
<feature type="chain" id="PRO_5019359157" description="CFEM domain-containing protein" evidence="16">
    <location>
        <begin position="22"/>
        <end position="457"/>
    </location>
</feature>
<keyword evidence="11" id="KW-1015">Disulfide bond</keyword>
<feature type="region of interest" description="Disordered" evidence="14">
    <location>
        <begin position="387"/>
        <end position="409"/>
    </location>
</feature>
<comment type="subcellular location">
    <subcellularLocation>
        <location evidence="2">Membrane</location>
        <topology evidence="2">Lipid-anchor</topology>
        <topology evidence="2">GPI-anchor</topology>
    </subcellularLocation>
    <subcellularLocation>
        <location evidence="1">Membrane</location>
        <topology evidence="1">Multi-pass membrane protein</topology>
    </subcellularLocation>
    <subcellularLocation>
        <location evidence="3">Secreted</location>
    </subcellularLocation>
</comment>
<feature type="transmembrane region" description="Helical" evidence="15">
    <location>
        <begin position="184"/>
        <end position="208"/>
    </location>
</feature>
<keyword evidence="10 15" id="KW-0472">Membrane</keyword>
<keyword evidence="5" id="KW-0964">Secreted</keyword>
<evidence type="ECO:0000256" key="14">
    <source>
        <dbReference type="SAM" id="MobiDB-lite"/>
    </source>
</evidence>
<dbReference type="EMBL" id="LKEB01000047">
    <property type="protein sequence ID" value="ROW04671.1"/>
    <property type="molecule type" value="Genomic_DNA"/>
</dbReference>
<evidence type="ECO:0000256" key="11">
    <source>
        <dbReference type="ARBA" id="ARBA00023157"/>
    </source>
</evidence>
<dbReference type="Pfam" id="PF05730">
    <property type="entry name" value="CFEM"/>
    <property type="match status" value="1"/>
</dbReference>
<reference evidence="18 19" key="1">
    <citation type="submission" date="2015-09" db="EMBL/GenBank/DDBJ databases">
        <title>Host preference determinants of Valsa canker pathogens revealed by comparative genomics.</title>
        <authorList>
            <person name="Yin Z."/>
            <person name="Huang L."/>
        </authorList>
    </citation>
    <scope>NUCLEOTIDE SEQUENCE [LARGE SCALE GENOMIC DNA]</scope>
    <source>
        <strain evidence="18 19">SXYLt</strain>
    </source>
</reference>
<feature type="signal peptide" evidence="16">
    <location>
        <begin position="1"/>
        <end position="21"/>
    </location>
</feature>
<keyword evidence="19" id="KW-1185">Reference proteome</keyword>
<dbReference type="STRING" id="1230097.A0A423WMP5"/>
<keyword evidence="12" id="KW-0449">Lipoprotein</keyword>
<evidence type="ECO:0000256" key="6">
    <source>
        <dbReference type="ARBA" id="ARBA00022622"/>
    </source>
</evidence>
<keyword evidence="6" id="KW-0336">GPI-anchor</keyword>
<feature type="transmembrane region" description="Helical" evidence="15">
    <location>
        <begin position="110"/>
        <end position="132"/>
    </location>
</feature>
<evidence type="ECO:0000259" key="17">
    <source>
        <dbReference type="SMART" id="SM00747"/>
    </source>
</evidence>
<dbReference type="InterPro" id="IPR052337">
    <property type="entry name" value="SAT4-like"/>
</dbReference>
<accession>A0A423WMP5</accession>
<feature type="transmembrane region" description="Helical" evidence="15">
    <location>
        <begin position="303"/>
        <end position="323"/>
    </location>
</feature>
<feature type="compositionally biased region" description="Polar residues" evidence="14">
    <location>
        <begin position="387"/>
        <end position="400"/>
    </location>
</feature>
<dbReference type="PANTHER" id="PTHR33048:SF143">
    <property type="entry name" value="EXTRACELLULAR MEMBRANE PROTEIN CFEM DOMAIN-CONTAINING PROTEIN-RELATED"/>
    <property type="match status" value="1"/>
</dbReference>
<evidence type="ECO:0000256" key="15">
    <source>
        <dbReference type="SAM" id="Phobius"/>
    </source>
</evidence>
<feature type="domain" description="CFEM" evidence="17">
    <location>
        <begin position="34"/>
        <end position="98"/>
    </location>
</feature>
<evidence type="ECO:0000256" key="9">
    <source>
        <dbReference type="ARBA" id="ARBA00022989"/>
    </source>
</evidence>
<dbReference type="GO" id="GO:0005576">
    <property type="term" value="C:extracellular region"/>
    <property type="evidence" value="ECO:0007669"/>
    <property type="project" value="UniProtKB-SubCell"/>
</dbReference>
<evidence type="ECO:0000256" key="1">
    <source>
        <dbReference type="ARBA" id="ARBA00004141"/>
    </source>
</evidence>
<keyword evidence="6" id="KW-0325">Glycoprotein</keyword>
<name>A0A423WMP5_9PEZI</name>
<dbReference type="Pfam" id="PF20684">
    <property type="entry name" value="Fung_rhodopsin"/>
    <property type="match status" value="1"/>
</dbReference>
<feature type="transmembrane region" description="Helical" evidence="15">
    <location>
        <begin position="220"/>
        <end position="242"/>
    </location>
</feature>
<keyword evidence="8 16" id="KW-0732">Signal</keyword>
<dbReference type="SMART" id="SM00747">
    <property type="entry name" value="CFEM"/>
    <property type="match status" value="1"/>
</dbReference>
<dbReference type="OrthoDB" id="2496787at2759"/>
<dbReference type="InterPro" id="IPR008427">
    <property type="entry name" value="Extracellular_membr_CFEM_dom"/>
</dbReference>
<evidence type="ECO:0000256" key="4">
    <source>
        <dbReference type="ARBA" id="ARBA00010031"/>
    </source>
</evidence>
<gene>
    <name evidence="18" type="ORF">VPNG_07413</name>
</gene>
<evidence type="ECO:0000256" key="3">
    <source>
        <dbReference type="ARBA" id="ARBA00004613"/>
    </source>
</evidence>
<comment type="similarity">
    <text evidence="4">Belongs to the RBT5 family.</text>
</comment>
<evidence type="ECO:0000256" key="13">
    <source>
        <dbReference type="ARBA" id="ARBA00038359"/>
    </source>
</evidence>
<protein>
    <recommendedName>
        <fullName evidence="17">CFEM domain-containing protein</fullName>
    </recommendedName>
</protein>
<dbReference type="Proteomes" id="UP000285146">
    <property type="component" value="Unassembled WGS sequence"/>
</dbReference>
<evidence type="ECO:0000256" key="2">
    <source>
        <dbReference type="ARBA" id="ARBA00004589"/>
    </source>
</evidence>
<comment type="similarity">
    <text evidence="13">Belongs to the SAT4 family.</text>
</comment>
<evidence type="ECO:0000313" key="19">
    <source>
        <dbReference type="Proteomes" id="UP000285146"/>
    </source>
</evidence>
<evidence type="ECO:0000256" key="5">
    <source>
        <dbReference type="ARBA" id="ARBA00022525"/>
    </source>
</evidence>
<feature type="transmembrane region" description="Helical" evidence="15">
    <location>
        <begin position="343"/>
        <end position="365"/>
    </location>
</feature>
<comment type="caution">
    <text evidence="18">The sequence shown here is derived from an EMBL/GenBank/DDBJ whole genome shotgun (WGS) entry which is preliminary data.</text>
</comment>
<dbReference type="GO" id="GO:0098552">
    <property type="term" value="C:side of membrane"/>
    <property type="evidence" value="ECO:0007669"/>
    <property type="project" value="UniProtKB-KW"/>
</dbReference>
<dbReference type="AlphaFoldDB" id="A0A423WMP5"/>
<evidence type="ECO:0000313" key="18">
    <source>
        <dbReference type="EMBL" id="ROW04671.1"/>
    </source>
</evidence>